<organism evidence="2 3">
    <name type="scientific">Senna tora</name>
    <dbReference type="NCBI Taxonomy" id="362788"/>
    <lineage>
        <taxon>Eukaryota</taxon>
        <taxon>Viridiplantae</taxon>
        <taxon>Streptophyta</taxon>
        <taxon>Embryophyta</taxon>
        <taxon>Tracheophyta</taxon>
        <taxon>Spermatophyta</taxon>
        <taxon>Magnoliopsida</taxon>
        <taxon>eudicotyledons</taxon>
        <taxon>Gunneridae</taxon>
        <taxon>Pentapetalae</taxon>
        <taxon>rosids</taxon>
        <taxon>fabids</taxon>
        <taxon>Fabales</taxon>
        <taxon>Fabaceae</taxon>
        <taxon>Caesalpinioideae</taxon>
        <taxon>Cassia clade</taxon>
        <taxon>Senna</taxon>
    </lineage>
</organism>
<protein>
    <submittedName>
        <fullName evidence="2">Uncharacterized protein</fullName>
    </submittedName>
</protein>
<evidence type="ECO:0000313" key="3">
    <source>
        <dbReference type="Proteomes" id="UP000634136"/>
    </source>
</evidence>
<evidence type="ECO:0000256" key="1">
    <source>
        <dbReference type="SAM" id="MobiDB-lite"/>
    </source>
</evidence>
<dbReference type="EMBL" id="JAAIUW010000008">
    <property type="protein sequence ID" value="KAF7819248.1"/>
    <property type="molecule type" value="Genomic_DNA"/>
</dbReference>
<accession>A0A834TC04</accession>
<reference evidence="2" key="1">
    <citation type="submission" date="2020-09" db="EMBL/GenBank/DDBJ databases">
        <title>Genome-Enabled Discovery of Anthraquinone Biosynthesis in Senna tora.</title>
        <authorList>
            <person name="Kang S.-H."/>
            <person name="Pandey R.P."/>
            <person name="Lee C.-M."/>
            <person name="Sim J.-S."/>
            <person name="Jeong J.-T."/>
            <person name="Choi B.-S."/>
            <person name="Jung M."/>
            <person name="Ginzburg D."/>
            <person name="Zhao K."/>
            <person name="Won S.Y."/>
            <person name="Oh T.-J."/>
            <person name="Yu Y."/>
            <person name="Kim N.-H."/>
            <person name="Lee O.R."/>
            <person name="Lee T.-H."/>
            <person name="Bashyal P."/>
            <person name="Kim T.-S."/>
            <person name="Lee W.-H."/>
            <person name="Kawkins C."/>
            <person name="Kim C.-K."/>
            <person name="Kim J.S."/>
            <person name="Ahn B.O."/>
            <person name="Rhee S.Y."/>
            <person name="Sohng J.K."/>
        </authorList>
    </citation>
    <scope>NUCLEOTIDE SEQUENCE</scope>
    <source>
        <tissue evidence="2">Leaf</tissue>
    </source>
</reference>
<keyword evidence="3" id="KW-1185">Reference proteome</keyword>
<gene>
    <name evidence="2" type="ORF">G2W53_024703</name>
</gene>
<name>A0A834TC04_9FABA</name>
<dbReference type="Proteomes" id="UP000634136">
    <property type="component" value="Unassembled WGS sequence"/>
</dbReference>
<comment type="caution">
    <text evidence="2">The sequence shown here is derived from an EMBL/GenBank/DDBJ whole genome shotgun (WGS) entry which is preliminary data.</text>
</comment>
<evidence type="ECO:0000313" key="2">
    <source>
        <dbReference type="EMBL" id="KAF7819248.1"/>
    </source>
</evidence>
<feature type="compositionally biased region" description="Basic and acidic residues" evidence="1">
    <location>
        <begin position="28"/>
        <end position="37"/>
    </location>
</feature>
<proteinExistence type="predicted"/>
<dbReference type="AlphaFoldDB" id="A0A834TC04"/>
<sequence>MYTLTTEAAETAMIRIRTRATGAEEDESRDKKLQDEE</sequence>
<feature type="region of interest" description="Disordered" evidence="1">
    <location>
        <begin position="15"/>
        <end position="37"/>
    </location>
</feature>